<protein>
    <submittedName>
        <fullName evidence="2">Uncharacterized protein</fullName>
    </submittedName>
</protein>
<keyword evidence="1" id="KW-0472">Membrane</keyword>
<keyword evidence="3" id="KW-1185">Reference proteome</keyword>
<dbReference type="RefSeq" id="WP_345578423.1">
    <property type="nucleotide sequence ID" value="NZ_BAABDQ010000059.1"/>
</dbReference>
<comment type="caution">
    <text evidence="2">The sequence shown here is derived from an EMBL/GenBank/DDBJ whole genome shotgun (WGS) entry which is preliminary data.</text>
</comment>
<evidence type="ECO:0000256" key="1">
    <source>
        <dbReference type="SAM" id="Phobius"/>
    </source>
</evidence>
<keyword evidence="1" id="KW-0812">Transmembrane</keyword>
<organism evidence="2 3">
    <name type="scientific">Nonomuraea rosea</name>
    <dbReference type="NCBI Taxonomy" id="638574"/>
    <lineage>
        <taxon>Bacteria</taxon>
        <taxon>Bacillati</taxon>
        <taxon>Actinomycetota</taxon>
        <taxon>Actinomycetes</taxon>
        <taxon>Streptosporangiales</taxon>
        <taxon>Streptosporangiaceae</taxon>
        <taxon>Nonomuraea</taxon>
    </lineage>
</organism>
<name>A0ABP6ZTZ6_9ACTN</name>
<dbReference type="EMBL" id="BAABDQ010000059">
    <property type="protein sequence ID" value="GAA3619163.1"/>
    <property type="molecule type" value="Genomic_DNA"/>
</dbReference>
<evidence type="ECO:0000313" key="3">
    <source>
        <dbReference type="Proteomes" id="UP001500630"/>
    </source>
</evidence>
<gene>
    <name evidence="2" type="ORF">GCM10022419_125910</name>
</gene>
<accession>A0ABP6ZTZ6</accession>
<sequence length="91" mass="9292">MSGTAAQHRTGSVLGDVIRYLVAVVVLLGFGYALGFRVQNGRPCRGGGVVDVAVRGAVPGGVRTAGHARLPPPHLSQALPNIGHCTSLPGR</sequence>
<reference evidence="3" key="1">
    <citation type="journal article" date="2019" name="Int. J. Syst. Evol. Microbiol.">
        <title>The Global Catalogue of Microorganisms (GCM) 10K type strain sequencing project: providing services to taxonomists for standard genome sequencing and annotation.</title>
        <authorList>
            <consortium name="The Broad Institute Genomics Platform"/>
            <consortium name="The Broad Institute Genome Sequencing Center for Infectious Disease"/>
            <person name="Wu L."/>
            <person name="Ma J."/>
        </authorList>
    </citation>
    <scope>NUCLEOTIDE SEQUENCE [LARGE SCALE GENOMIC DNA]</scope>
    <source>
        <strain evidence="3">JCM 17326</strain>
    </source>
</reference>
<feature type="transmembrane region" description="Helical" evidence="1">
    <location>
        <begin position="17"/>
        <end position="35"/>
    </location>
</feature>
<evidence type="ECO:0000313" key="2">
    <source>
        <dbReference type="EMBL" id="GAA3619163.1"/>
    </source>
</evidence>
<keyword evidence="1" id="KW-1133">Transmembrane helix</keyword>
<dbReference type="Proteomes" id="UP001500630">
    <property type="component" value="Unassembled WGS sequence"/>
</dbReference>
<proteinExistence type="predicted"/>